<evidence type="ECO:0000256" key="3">
    <source>
        <dbReference type="ARBA" id="ARBA00012573"/>
    </source>
</evidence>
<accession>A0A0C3A3H8</accession>
<evidence type="ECO:0000256" key="11">
    <source>
        <dbReference type="PIRSR" id="PIRSR017250-50"/>
    </source>
</evidence>
<dbReference type="GO" id="GO:0000214">
    <property type="term" value="C:tRNA-intron endonuclease complex"/>
    <property type="evidence" value="ECO:0007669"/>
    <property type="project" value="UniProtKB-UniRule"/>
</dbReference>
<evidence type="ECO:0000256" key="6">
    <source>
        <dbReference type="ARBA" id="ARBA00023239"/>
    </source>
</evidence>
<dbReference type="PANTHER" id="PTHR13070">
    <property type="entry name" value="TRNA-SPLICING ENDONUCLEASE SUBUNIT SEN34-RELATED"/>
    <property type="match status" value="1"/>
</dbReference>
<evidence type="ECO:0000256" key="1">
    <source>
        <dbReference type="ARBA" id="ARBA00004604"/>
    </source>
</evidence>
<name>A0A0C3A3H8_9AGAM</name>
<keyword evidence="16" id="KW-1185">Reference proteome</keyword>
<evidence type="ECO:0000256" key="12">
    <source>
        <dbReference type="SAM" id="MobiDB-lite"/>
    </source>
</evidence>
<dbReference type="Gene3D" id="3.40.1350.10">
    <property type="match status" value="1"/>
</dbReference>
<dbReference type="GO" id="GO:0005730">
    <property type="term" value="C:nucleolus"/>
    <property type="evidence" value="ECO:0007669"/>
    <property type="project" value="UniProtKB-SubCell"/>
</dbReference>
<evidence type="ECO:0000259" key="14">
    <source>
        <dbReference type="Pfam" id="PF26577"/>
    </source>
</evidence>
<comment type="subcellular location">
    <subcellularLocation>
        <location evidence="1">Nucleus</location>
        <location evidence="1">Nucleolus</location>
    </subcellularLocation>
</comment>
<dbReference type="EC" id="4.6.1.16" evidence="3 10"/>
<comment type="subunit">
    <text evidence="8">tRNA splicing endonuclease is a heterotetramer composed of TSEN2, TSEN15, TSEN34/LENG5 and TSEN54. tRNA splicing endonuclease complex also contains proteins of the pre-mRNA 3'-end processing machinery such as CLP1, CPSF1, CPSF4 and CSTF2.</text>
</comment>
<reference evidence="15 16" key="1">
    <citation type="submission" date="2014-04" db="EMBL/GenBank/DDBJ databases">
        <authorList>
            <consortium name="DOE Joint Genome Institute"/>
            <person name="Kuo A."/>
            <person name="Kohler A."/>
            <person name="Nagy L.G."/>
            <person name="Floudas D."/>
            <person name="Copeland A."/>
            <person name="Barry K.W."/>
            <person name="Cichocki N."/>
            <person name="Veneault-Fourrey C."/>
            <person name="LaButti K."/>
            <person name="Lindquist E.A."/>
            <person name="Lipzen A."/>
            <person name="Lundell T."/>
            <person name="Morin E."/>
            <person name="Murat C."/>
            <person name="Sun H."/>
            <person name="Tunlid A."/>
            <person name="Henrissat B."/>
            <person name="Grigoriev I.V."/>
            <person name="Hibbett D.S."/>
            <person name="Martin F."/>
            <person name="Nordberg H.P."/>
            <person name="Cantor M.N."/>
            <person name="Hua S.X."/>
        </authorList>
    </citation>
    <scope>NUCLEOTIDE SEQUENCE [LARGE SCALE GENOMIC DNA]</scope>
    <source>
        <strain evidence="15 16">Foug A</strain>
    </source>
</reference>
<feature type="domain" description="TSEN34 N-terminal" evidence="14">
    <location>
        <begin position="8"/>
        <end position="77"/>
    </location>
</feature>
<dbReference type="EMBL" id="KN822076">
    <property type="protein sequence ID" value="KIM59237.1"/>
    <property type="molecule type" value="Genomic_DNA"/>
</dbReference>
<keyword evidence="5 10" id="KW-0819">tRNA processing</keyword>
<dbReference type="InterPro" id="IPR016690">
    <property type="entry name" value="TSEN34"/>
</dbReference>
<feature type="compositionally biased region" description="Polar residues" evidence="12">
    <location>
        <begin position="139"/>
        <end position="167"/>
    </location>
</feature>
<dbReference type="GO" id="GO:0000379">
    <property type="term" value="P:tRNA-type intron splice site recognition and cleavage"/>
    <property type="evidence" value="ECO:0007669"/>
    <property type="project" value="UniProtKB-UniRule"/>
</dbReference>
<organism evidence="15 16">
    <name type="scientific">Scleroderma citrinum Foug A</name>
    <dbReference type="NCBI Taxonomy" id="1036808"/>
    <lineage>
        <taxon>Eukaryota</taxon>
        <taxon>Fungi</taxon>
        <taxon>Dikarya</taxon>
        <taxon>Basidiomycota</taxon>
        <taxon>Agaricomycotina</taxon>
        <taxon>Agaricomycetes</taxon>
        <taxon>Agaricomycetidae</taxon>
        <taxon>Boletales</taxon>
        <taxon>Sclerodermatineae</taxon>
        <taxon>Sclerodermataceae</taxon>
        <taxon>Scleroderma</taxon>
    </lineage>
</organism>
<reference evidence="16" key="2">
    <citation type="submission" date="2015-01" db="EMBL/GenBank/DDBJ databases">
        <title>Evolutionary Origins and Diversification of the Mycorrhizal Mutualists.</title>
        <authorList>
            <consortium name="DOE Joint Genome Institute"/>
            <consortium name="Mycorrhizal Genomics Consortium"/>
            <person name="Kohler A."/>
            <person name="Kuo A."/>
            <person name="Nagy L.G."/>
            <person name="Floudas D."/>
            <person name="Copeland A."/>
            <person name="Barry K.W."/>
            <person name="Cichocki N."/>
            <person name="Veneault-Fourrey C."/>
            <person name="LaButti K."/>
            <person name="Lindquist E.A."/>
            <person name="Lipzen A."/>
            <person name="Lundell T."/>
            <person name="Morin E."/>
            <person name="Murat C."/>
            <person name="Riley R."/>
            <person name="Ohm R."/>
            <person name="Sun H."/>
            <person name="Tunlid A."/>
            <person name="Henrissat B."/>
            <person name="Grigoriev I.V."/>
            <person name="Hibbett D.S."/>
            <person name="Martin F."/>
        </authorList>
    </citation>
    <scope>NUCLEOTIDE SEQUENCE [LARGE SCALE GENOMIC DNA]</scope>
    <source>
        <strain evidence="16">Foug A</strain>
    </source>
</reference>
<dbReference type="InterPro" id="IPR011856">
    <property type="entry name" value="tRNA_endonuc-like_dom_sf"/>
</dbReference>
<feature type="compositionally biased region" description="Basic residues" evidence="12">
    <location>
        <begin position="128"/>
        <end position="138"/>
    </location>
</feature>
<dbReference type="PIRSF" id="PIRSF017250">
    <property type="entry name" value="tRNA_splic_SEN34"/>
    <property type="match status" value="1"/>
</dbReference>
<dbReference type="STRING" id="1036808.A0A0C3A3H8"/>
<evidence type="ECO:0000256" key="9">
    <source>
        <dbReference type="ARBA" id="ARBA00070870"/>
    </source>
</evidence>
<dbReference type="Proteomes" id="UP000053989">
    <property type="component" value="Unassembled WGS sequence"/>
</dbReference>
<dbReference type="InterPro" id="IPR036167">
    <property type="entry name" value="tRNA_intron_Endo_cat-like_sf"/>
</dbReference>
<dbReference type="Pfam" id="PF26577">
    <property type="entry name" value="TSEN34_N"/>
    <property type="match status" value="1"/>
</dbReference>
<sequence length="316" mass="34899">MIDSERPIPLLVSNKKAYVWDVNDIANLRSRHHICGMLTGTLPHLSQQNVFLGVPLLLMPEEVVLLVEKGFACLVDDRNAHRDPSPALLSKWDSARLKAIKHQLALAEEEQDAKEQHTSPAMSEEAIRKRRERERKKSGATSTTDGLFSASSEQPDHNTPSSSQGDQGTAPGRSGLTGTYTVHVSASSSALEWYNQSAHSYTTLASAREAGIWDYPATADERARCSVFRDLWEKGYSMGGGIKFGGDYLVYPGDPLRYHSHFVASVIASPTTPLQPMEIVAHGRLGTGTKKSHLLCEWDEEDKNVTYYSIEWAGFG</sequence>
<evidence type="ECO:0000313" key="16">
    <source>
        <dbReference type="Proteomes" id="UP000053989"/>
    </source>
</evidence>
<dbReference type="FunCoup" id="A0A0C3A3H8">
    <property type="interactions" value="54"/>
</dbReference>
<comment type="function">
    <text evidence="10">Constitutes one of the two catalytic subunit of the tRNA-splicing endonuclease complex, a complex responsible for identification and cleavage of the splice sites in pre-tRNA. It cleaves pre-tRNA at the 5'- and 3'-splice sites to release the intron. The products are an intron and two tRNA half-molecules bearing 2',3'-cyclic phosphate and 5'-OH termini. There are no conserved sequences at the splice sites, but the intron is invariably located at the same site in the gene, placing the splice sites an invariant distance from the constant structural features of the tRNA body.</text>
</comment>
<dbReference type="PANTHER" id="PTHR13070:SF0">
    <property type="entry name" value="TRNA-SPLICING ENDONUCLEASE SUBUNIT SEN34"/>
    <property type="match status" value="1"/>
</dbReference>
<dbReference type="InterPro" id="IPR006677">
    <property type="entry name" value="tRNA_intron_Endonuc_cat-like"/>
</dbReference>
<dbReference type="HOGENOM" id="CLU_049366_0_0_1"/>
<gene>
    <name evidence="15" type="ORF">SCLCIDRAFT_1036689</name>
</gene>
<dbReference type="GO" id="GO:0003676">
    <property type="term" value="F:nucleic acid binding"/>
    <property type="evidence" value="ECO:0007669"/>
    <property type="project" value="InterPro"/>
</dbReference>
<feature type="region of interest" description="Disordered" evidence="12">
    <location>
        <begin position="108"/>
        <end position="177"/>
    </location>
</feature>
<protein>
    <recommendedName>
        <fullName evidence="9 10">tRNA-splicing endonuclease subunit Sen34</fullName>
        <ecNumber evidence="3 10">4.6.1.16</ecNumber>
    </recommendedName>
</protein>
<dbReference type="OrthoDB" id="48041at2759"/>
<dbReference type="CDD" id="cd22363">
    <property type="entry name" value="tRNA-intron_lyase_C"/>
    <property type="match status" value="1"/>
</dbReference>
<evidence type="ECO:0000256" key="7">
    <source>
        <dbReference type="ARBA" id="ARBA00023242"/>
    </source>
</evidence>
<feature type="active site" evidence="11">
    <location>
        <position position="251"/>
    </location>
</feature>
<dbReference type="AlphaFoldDB" id="A0A0C3A3H8"/>
<keyword evidence="4" id="KW-0507">mRNA processing</keyword>
<keyword evidence="6 10" id="KW-0456">Lyase</keyword>
<evidence type="ECO:0000256" key="4">
    <source>
        <dbReference type="ARBA" id="ARBA00022664"/>
    </source>
</evidence>
<keyword evidence="7" id="KW-0539">Nucleus</keyword>
<evidence type="ECO:0000259" key="13">
    <source>
        <dbReference type="Pfam" id="PF01974"/>
    </source>
</evidence>
<comment type="similarity">
    <text evidence="2 10">Belongs to the tRNA-intron endonuclease family.</text>
</comment>
<evidence type="ECO:0000256" key="8">
    <source>
        <dbReference type="ARBA" id="ARBA00064779"/>
    </source>
</evidence>
<feature type="active site" evidence="11">
    <location>
        <position position="291"/>
    </location>
</feature>
<dbReference type="SUPFAM" id="SSF53032">
    <property type="entry name" value="tRNA-intron endonuclease catalytic domain-like"/>
    <property type="match status" value="1"/>
</dbReference>
<evidence type="ECO:0000313" key="15">
    <source>
        <dbReference type="EMBL" id="KIM59237.1"/>
    </source>
</evidence>
<proteinExistence type="inferred from homology"/>
<dbReference type="FunFam" id="3.40.1350.10:FF:000002">
    <property type="entry name" value="tRNA-splicing endonuclease subunit Sen34"/>
    <property type="match status" value="1"/>
</dbReference>
<evidence type="ECO:0000256" key="10">
    <source>
        <dbReference type="PIRNR" id="PIRNR017250"/>
    </source>
</evidence>
<dbReference type="Pfam" id="PF01974">
    <property type="entry name" value="tRNA_int_endo"/>
    <property type="match status" value="1"/>
</dbReference>
<evidence type="ECO:0000256" key="2">
    <source>
        <dbReference type="ARBA" id="ARBA00008078"/>
    </source>
</evidence>
<feature type="active site" evidence="11">
    <location>
        <position position="259"/>
    </location>
</feature>
<dbReference type="GO" id="GO:0000213">
    <property type="term" value="F:tRNA-intron lyase activity"/>
    <property type="evidence" value="ECO:0007669"/>
    <property type="project" value="UniProtKB-UniRule"/>
</dbReference>
<feature type="domain" description="tRNA intron endonuclease catalytic" evidence="13">
    <location>
        <begin position="224"/>
        <end position="307"/>
    </location>
</feature>
<dbReference type="InParanoid" id="A0A0C3A3H8"/>
<evidence type="ECO:0000256" key="5">
    <source>
        <dbReference type="ARBA" id="ARBA00022694"/>
    </source>
</evidence>
<dbReference type="GO" id="GO:0006397">
    <property type="term" value="P:mRNA processing"/>
    <property type="evidence" value="ECO:0007669"/>
    <property type="project" value="UniProtKB-KW"/>
</dbReference>
<dbReference type="InterPro" id="IPR059049">
    <property type="entry name" value="TSEN34_N"/>
</dbReference>